<dbReference type="Proteomes" id="UP001498398">
    <property type="component" value="Unassembled WGS sequence"/>
</dbReference>
<sequence>MMDPPDEIVEMIINSIIEPDPYYIYHPGDQTPEEDFVKITSRLYNVNRWWWNPIFLVSMVNRRFRRICLPILFQHMLFAPYEDRQKEETERSETELFSNVLGHHAHLARFVRHVRMHARLIDDKLQPTHHHQLIVDTLAKFPNLELVELEGSVTIHNNGDWAPEILTVIEAANRHPNSSLRIVYFDSMQLSNFPPPISLSRMVLSHSFGGDLADLSQHLDKGLGVMSLAWLDGDQYTKTYPGLEELDGVVHIPPKVLSDFLKRHPKLKKVTKLVMTDWVTQTPWGKELQAALQPNTLICSQNHIGLEIVRAQKDEWHLLKVTLDFKVTKASDIVDIMSKLALPHVRILTLDFDAGAITDEDLDTVPPDKLVPKNCPNLYSFLLPEVIFRCISRRWYPNRSAENLDTGNSTLRSEEGDVAHVKDLRPFCENISVILGKSLRKLQYVYLDIPWVDVGKYSLYGKKLRRRGEAYHQHMEQVNPGRVGPRVEVLRLKIWRDLHGEIRTDFKF</sequence>
<gene>
    <name evidence="1" type="ORF">VKT23_014311</name>
</gene>
<keyword evidence="2" id="KW-1185">Reference proteome</keyword>
<evidence type="ECO:0008006" key="3">
    <source>
        <dbReference type="Google" id="ProtNLM"/>
    </source>
</evidence>
<name>A0ABR1J1B7_9AGAR</name>
<accession>A0ABR1J1B7</accession>
<organism evidence="1 2">
    <name type="scientific">Marasmiellus scandens</name>
    <dbReference type="NCBI Taxonomy" id="2682957"/>
    <lineage>
        <taxon>Eukaryota</taxon>
        <taxon>Fungi</taxon>
        <taxon>Dikarya</taxon>
        <taxon>Basidiomycota</taxon>
        <taxon>Agaricomycotina</taxon>
        <taxon>Agaricomycetes</taxon>
        <taxon>Agaricomycetidae</taxon>
        <taxon>Agaricales</taxon>
        <taxon>Marasmiineae</taxon>
        <taxon>Omphalotaceae</taxon>
        <taxon>Marasmiellus</taxon>
    </lineage>
</organism>
<dbReference type="EMBL" id="JBANRG010000042">
    <property type="protein sequence ID" value="KAK7447098.1"/>
    <property type="molecule type" value="Genomic_DNA"/>
</dbReference>
<reference evidence="1 2" key="1">
    <citation type="submission" date="2024-01" db="EMBL/GenBank/DDBJ databases">
        <title>A draft genome for the cacao thread blight pathogen Marasmiellus scandens.</title>
        <authorList>
            <person name="Baruah I.K."/>
            <person name="Leung J."/>
            <person name="Bukari Y."/>
            <person name="Amoako-Attah I."/>
            <person name="Meinhardt L.W."/>
            <person name="Bailey B.A."/>
            <person name="Cohen S.P."/>
        </authorList>
    </citation>
    <scope>NUCLEOTIDE SEQUENCE [LARGE SCALE GENOMIC DNA]</scope>
    <source>
        <strain evidence="1 2">GH-19</strain>
    </source>
</reference>
<evidence type="ECO:0000313" key="1">
    <source>
        <dbReference type="EMBL" id="KAK7447098.1"/>
    </source>
</evidence>
<evidence type="ECO:0000313" key="2">
    <source>
        <dbReference type="Proteomes" id="UP001498398"/>
    </source>
</evidence>
<proteinExistence type="predicted"/>
<comment type="caution">
    <text evidence="1">The sequence shown here is derived from an EMBL/GenBank/DDBJ whole genome shotgun (WGS) entry which is preliminary data.</text>
</comment>
<protein>
    <recommendedName>
        <fullName evidence="3">F-box domain-containing protein</fullName>
    </recommendedName>
</protein>